<evidence type="ECO:0000256" key="1">
    <source>
        <dbReference type="ARBA" id="ARBA00004123"/>
    </source>
</evidence>
<evidence type="ECO:0000313" key="18">
    <source>
        <dbReference type="Proteomes" id="UP000218209"/>
    </source>
</evidence>
<dbReference type="Pfam" id="PF01331">
    <property type="entry name" value="mRNA_cap_enzyme"/>
    <property type="match status" value="1"/>
</dbReference>
<dbReference type="GO" id="GO:0005634">
    <property type="term" value="C:nucleus"/>
    <property type="evidence" value="ECO:0007669"/>
    <property type="project" value="UniProtKB-SubCell"/>
</dbReference>
<evidence type="ECO:0000256" key="12">
    <source>
        <dbReference type="ARBA" id="ARBA00023242"/>
    </source>
</evidence>
<evidence type="ECO:0000256" key="2">
    <source>
        <dbReference type="ARBA" id="ARBA00004229"/>
    </source>
</evidence>
<evidence type="ECO:0000256" key="7">
    <source>
        <dbReference type="ARBA" id="ARBA00022679"/>
    </source>
</evidence>
<dbReference type="GO" id="GO:0005525">
    <property type="term" value="F:GTP binding"/>
    <property type="evidence" value="ECO:0007669"/>
    <property type="project" value="UniProtKB-KW"/>
</dbReference>
<evidence type="ECO:0000256" key="4">
    <source>
        <dbReference type="ARBA" id="ARBA00022528"/>
    </source>
</evidence>
<gene>
    <name evidence="17" type="ORF">BU14_0257s0013</name>
</gene>
<name>A0A1X6P321_PORUM</name>
<dbReference type="InterPro" id="IPR012340">
    <property type="entry name" value="NA-bd_OB-fold"/>
</dbReference>
<dbReference type="Gene3D" id="3.30.470.30">
    <property type="entry name" value="DNA ligase/mRNA capping enzyme"/>
    <property type="match status" value="1"/>
</dbReference>
<dbReference type="CDD" id="cd07895">
    <property type="entry name" value="Adenylation_mRNA_capping"/>
    <property type="match status" value="1"/>
</dbReference>
<dbReference type="Gene3D" id="2.40.50.140">
    <property type="entry name" value="Nucleic acid-binding proteins"/>
    <property type="match status" value="1"/>
</dbReference>
<evidence type="ECO:0000256" key="3">
    <source>
        <dbReference type="ARBA" id="ARBA00012475"/>
    </source>
</evidence>
<reference evidence="17 18" key="1">
    <citation type="submission" date="2017-03" db="EMBL/GenBank/DDBJ databases">
        <title>WGS assembly of Porphyra umbilicalis.</title>
        <authorList>
            <person name="Brawley S.H."/>
            <person name="Blouin N.A."/>
            <person name="Ficko-Blean E."/>
            <person name="Wheeler G.L."/>
            <person name="Lohr M."/>
            <person name="Goodson H.V."/>
            <person name="Jenkins J.W."/>
            <person name="Blaby-Haas C.E."/>
            <person name="Helliwell K.E."/>
            <person name="Chan C."/>
            <person name="Marriage T."/>
            <person name="Bhattacharya D."/>
            <person name="Klein A.S."/>
            <person name="Badis Y."/>
            <person name="Brodie J."/>
            <person name="Cao Y."/>
            <person name="Collen J."/>
            <person name="Dittami S.M."/>
            <person name="Gachon C.M."/>
            <person name="Green B.R."/>
            <person name="Karpowicz S."/>
            <person name="Kim J.W."/>
            <person name="Kudahl U."/>
            <person name="Lin S."/>
            <person name="Michel G."/>
            <person name="Mittag M."/>
            <person name="Olson B.J."/>
            <person name="Pangilinan J."/>
            <person name="Peng Y."/>
            <person name="Qiu H."/>
            <person name="Shu S."/>
            <person name="Singer J.T."/>
            <person name="Smith A.G."/>
            <person name="Sprecher B.N."/>
            <person name="Wagner V."/>
            <person name="Wang W."/>
            <person name="Wang Z.-Y."/>
            <person name="Yan J."/>
            <person name="Yarish C."/>
            <person name="Zoeuner-Riek S."/>
            <person name="Zhuang Y."/>
            <person name="Zou Y."/>
            <person name="Lindquist E.A."/>
            <person name="Grimwood J."/>
            <person name="Barry K."/>
            <person name="Rokhsar D.S."/>
            <person name="Schmutz J."/>
            <person name="Stiller J.W."/>
            <person name="Grossman A.R."/>
            <person name="Prochnik S.E."/>
        </authorList>
    </citation>
    <scope>NUCLEOTIDE SEQUENCE [LARGE SCALE GENOMIC DNA]</scope>
    <source>
        <strain evidence="17">4086291</strain>
    </source>
</reference>
<dbReference type="SUPFAM" id="SSF50249">
    <property type="entry name" value="Nucleic acid-binding proteins"/>
    <property type="match status" value="1"/>
</dbReference>
<dbReference type="Pfam" id="PF03919">
    <property type="entry name" value="mRNA_cap_C"/>
    <property type="match status" value="1"/>
</dbReference>
<protein>
    <recommendedName>
        <fullName evidence="3">mRNA guanylyltransferase</fullName>
        <ecNumber evidence="3">2.7.7.50</ecNumber>
    </recommendedName>
</protein>
<evidence type="ECO:0000256" key="9">
    <source>
        <dbReference type="ARBA" id="ARBA00022741"/>
    </source>
</evidence>
<comment type="catalytic activity">
    <reaction evidence="13">
        <text>a 5'-end diphospho-ribonucleoside in mRNA + GTP + H(+) = a 5'-end (5'-triphosphoguanosine)-ribonucleoside in mRNA + diphosphate</text>
        <dbReference type="Rhea" id="RHEA:67012"/>
        <dbReference type="Rhea" id="RHEA-COMP:17165"/>
        <dbReference type="Rhea" id="RHEA-COMP:17166"/>
        <dbReference type="ChEBI" id="CHEBI:15378"/>
        <dbReference type="ChEBI" id="CHEBI:33019"/>
        <dbReference type="ChEBI" id="CHEBI:37565"/>
        <dbReference type="ChEBI" id="CHEBI:167616"/>
        <dbReference type="ChEBI" id="CHEBI:167617"/>
        <dbReference type="EC" id="2.7.7.50"/>
    </reaction>
    <physiologicalReaction direction="left-to-right" evidence="13">
        <dbReference type="Rhea" id="RHEA:67013"/>
    </physiologicalReaction>
</comment>
<dbReference type="EC" id="2.7.7.50" evidence="3"/>
<comment type="subcellular location">
    <subcellularLocation>
        <location evidence="1">Nucleus</location>
    </subcellularLocation>
    <subcellularLocation>
        <location evidence="2">Plastid</location>
        <location evidence="2">Chloroplast</location>
    </subcellularLocation>
</comment>
<keyword evidence="6" id="KW-0507">mRNA processing</keyword>
<organism evidence="17 18">
    <name type="scientific">Porphyra umbilicalis</name>
    <name type="common">Purple laver</name>
    <name type="synonym">Red alga</name>
    <dbReference type="NCBI Taxonomy" id="2786"/>
    <lineage>
        <taxon>Eukaryota</taxon>
        <taxon>Rhodophyta</taxon>
        <taxon>Bangiophyceae</taxon>
        <taxon>Bangiales</taxon>
        <taxon>Bangiaceae</taxon>
        <taxon>Porphyra</taxon>
    </lineage>
</organism>
<keyword evidence="9" id="KW-0547">Nucleotide-binding</keyword>
<feature type="compositionally biased region" description="Gly residues" evidence="14">
    <location>
        <begin position="415"/>
        <end position="424"/>
    </location>
</feature>
<keyword evidence="8" id="KW-0548">Nucleotidyltransferase</keyword>
<evidence type="ECO:0000256" key="10">
    <source>
        <dbReference type="ARBA" id="ARBA00023042"/>
    </source>
</evidence>
<evidence type="ECO:0000259" key="16">
    <source>
        <dbReference type="Pfam" id="PF03919"/>
    </source>
</evidence>
<keyword evidence="12" id="KW-0539">Nucleus</keyword>
<keyword evidence="11" id="KW-0342">GTP-binding</keyword>
<feature type="domain" description="mRNA capping enzyme C-terminal" evidence="16">
    <location>
        <begin position="245"/>
        <end position="353"/>
    </location>
</feature>
<dbReference type="InterPro" id="IPR051029">
    <property type="entry name" value="mRNA_Capping_Enz/RNA_Phosphat"/>
</dbReference>
<accession>A0A1X6P321</accession>
<evidence type="ECO:0000256" key="5">
    <source>
        <dbReference type="ARBA" id="ARBA00022640"/>
    </source>
</evidence>
<dbReference type="GO" id="GO:0006370">
    <property type="term" value="P:7-methylguanosine mRNA capping"/>
    <property type="evidence" value="ECO:0007669"/>
    <property type="project" value="UniProtKB-KW"/>
</dbReference>
<dbReference type="GO" id="GO:0005524">
    <property type="term" value="F:ATP binding"/>
    <property type="evidence" value="ECO:0007669"/>
    <property type="project" value="InterPro"/>
</dbReference>
<feature type="domain" description="mRNA capping enzyme adenylation" evidence="15">
    <location>
        <begin position="43"/>
        <end position="241"/>
    </location>
</feature>
<feature type="compositionally biased region" description="Basic residues" evidence="14">
    <location>
        <begin position="471"/>
        <end position="484"/>
    </location>
</feature>
<dbReference type="GO" id="GO:0004484">
    <property type="term" value="F:mRNA guanylyltransferase activity"/>
    <property type="evidence" value="ECO:0007669"/>
    <property type="project" value="UniProtKB-EC"/>
</dbReference>
<dbReference type="AlphaFoldDB" id="A0A1X6P321"/>
<dbReference type="EMBL" id="KV918920">
    <property type="protein sequence ID" value="OSX75043.1"/>
    <property type="molecule type" value="Genomic_DNA"/>
</dbReference>
<evidence type="ECO:0000259" key="15">
    <source>
        <dbReference type="Pfam" id="PF01331"/>
    </source>
</evidence>
<evidence type="ECO:0000256" key="11">
    <source>
        <dbReference type="ARBA" id="ARBA00023134"/>
    </source>
</evidence>
<keyword evidence="10" id="KW-0506">mRNA capping</keyword>
<proteinExistence type="predicted"/>
<evidence type="ECO:0000256" key="13">
    <source>
        <dbReference type="ARBA" id="ARBA00044624"/>
    </source>
</evidence>
<dbReference type="PANTHER" id="PTHR10367">
    <property type="entry name" value="MRNA-CAPPING ENZYME"/>
    <property type="match status" value="1"/>
</dbReference>
<keyword evidence="5" id="KW-0934">Plastid</keyword>
<dbReference type="PANTHER" id="PTHR10367:SF17">
    <property type="entry name" value="MRNA-CAPPING ENZYME"/>
    <property type="match status" value="1"/>
</dbReference>
<dbReference type="InterPro" id="IPR001339">
    <property type="entry name" value="mRNA_cap_enzyme_adenylation"/>
</dbReference>
<evidence type="ECO:0000256" key="6">
    <source>
        <dbReference type="ARBA" id="ARBA00022664"/>
    </source>
</evidence>
<feature type="region of interest" description="Disordered" evidence="14">
    <location>
        <begin position="409"/>
        <end position="484"/>
    </location>
</feature>
<sequence length="484" mass="54693">MAELGLEQLPRHLVSRLRDHLVNLFAMATNHPGQLRGFPGSMPMTMSRRHLSMICAMDYVVLEKSDGMRYLLFATAGAVYLIDRRMNFYDVKPNPYLVVQSDGSEPEMHDNTVLDGELTMNQATGEYDYLVYDCIAIHGDVAVAQWDYRRRMNAALVWVAQPRLYIPDATGTMRIRVKDYYEKVHIRDLFAHIVKDSDGEYVYANHDRSDGVIANHNDGVILAPVRMPYPIKACSALLKWKPPHLNSVDFALQLTPVTDPRTSTPSVTAYIAYKGDRDVVRLREVYFPSAQRREWAADFERYNNSIVECAYDLQAGEWRYIRQREDKETPNFSSTVIDTMESIAESVLRDELVRKLGTRSAPLPADAQETVEAHKEMLASARFRNDFWDADNELYVDVTVMSRVPVPSRQQLGPLRGGGGGATGQGHASRAGVHGTGRWTRGRGHARGRVRWRASWLPAGGGNAGTQTPSSRRHRARHRRGSAF</sequence>
<dbReference type="OrthoDB" id="200924at2759"/>
<dbReference type="GO" id="GO:0009507">
    <property type="term" value="C:chloroplast"/>
    <property type="evidence" value="ECO:0007669"/>
    <property type="project" value="UniProtKB-SubCell"/>
</dbReference>
<keyword evidence="18" id="KW-1185">Reference proteome</keyword>
<dbReference type="InterPro" id="IPR013846">
    <property type="entry name" value="mRNA_cap_enzyme_C"/>
</dbReference>
<keyword evidence="7" id="KW-0808">Transferase</keyword>
<dbReference type="Proteomes" id="UP000218209">
    <property type="component" value="Unassembled WGS sequence"/>
</dbReference>
<evidence type="ECO:0000256" key="8">
    <source>
        <dbReference type="ARBA" id="ARBA00022695"/>
    </source>
</evidence>
<evidence type="ECO:0000313" key="17">
    <source>
        <dbReference type="EMBL" id="OSX75043.1"/>
    </source>
</evidence>
<keyword evidence="4" id="KW-0150">Chloroplast</keyword>
<dbReference type="SUPFAM" id="SSF56091">
    <property type="entry name" value="DNA ligase/mRNA capping enzyme, catalytic domain"/>
    <property type="match status" value="1"/>
</dbReference>
<evidence type="ECO:0000256" key="14">
    <source>
        <dbReference type="SAM" id="MobiDB-lite"/>
    </source>
</evidence>
<feature type="compositionally biased region" description="Basic residues" evidence="14">
    <location>
        <begin position="440"/>
        <end position="452"/>
    </location>
</feature>